<feature type="transmembrane region" description="Helical" evidence="1">
    <location>
        <begin position="36"/>
        <end position="56"/>
    </location>
</feature>
<dbReference type="Proteomes" id="UP000326532">
    <property type="component" value="Unassembled WGS sequence"/>
</dbReference>
<keyword evidence="3" id="KW-1185">Reference proteome</keyword>
<gene>
    <name evidence="2" type="ORF">BDV34DRAFT_132049</name>
</gene>
<name>A0A5N6DF63_ASPPA</name>
<dbReference type="AlphaFoldDB" id="A0A5N6DF63"/>
<organism evidence="2 3">
    <name type="scientific">Aspergillus parasiticus</name>
    <dbReference type="NCBI Taxonomy" id="5067"/>
    <lineage>
        <taxon>Eukaryota</taxon>
        <taxon>Fungi</taxon>
        <taxon>Dikarya</taxon>
        <taxon>Ascomycota</taxon>
        <taxon>Pezizomycotina</taxon>
        <taxon>Eurotiomycetes</taxon>
        <taxon>Eurotiomycetidae</taxon>
        <taxon>Eurotiales</taxon>
        <taxon>Aspergillaceae</taxon>
        <taxon>Aspergillus</taxon>
        <taxon>Aspergillus subgen. Circumdati</taxon>
    </lineage>
</organism>
<accession>A0A5N6DF63</accession>
<evidence type="ECO:0000313" key="3">
    <source>
        <dbReference type="Proteomes" id="UP000326532"/>
    </source>
</evidence>
<proteinExistence type="predicted"/>
<keyword evidence="1" id="KW-0812">Transmembrane</keyword>
<protein>
    <submittedName>
        <fullName evidence="2">Uncharacterized protein</fullName>
    </submittedName>
</protein>
<keyword evidence="1" id="KW-1133">Transmembrane helix</keyword>
<evidence type="ECO:0000313" key="2">
    <source>
        <dbReference type="EMBL" id="KAB8203567.1"/>
    </source>
</evidence>
<evidence type="ECO:0000256" key="1">
    <source>
        <dbReference type="SAM" id="Phobius"/>
    </source>
</evidence>
<keyword evidence="1" id="KW-0472">Membrane</keyword>
<sequence>MVFACSHVRALFKGLSIAHEDTPRPQSRVQLRGSGWSFSTLVVVWLQLFIGIALFLSIYLSIYIYGRFLCVAGFDGRVLLHSGLDMVIMRACT</sequence>
<reference evidence="2 3" key="1">
    <citation type="submission" date="2019-04" db="EMBL/GenBank/DDBJ databases">
        <title>Fungal friends and foes A comparative genomics study of 23 Aspergillus species from section Flavi.</title>
        <authorList>
            <consortium name="DOE Joint Genome Institute"/>
            <person name="Kjaerbolling I."/>
            <person name="Vesth T.C."/>
            <person name="Frisvad J.C."/>
            <person name="Nybo J.L."/>
            <person name="Theobald S."/>
            <person name="Kildgaard S."/>
            <person name="Petersen T.I."/>
            <person name="Kuo A."/>
            <person name="Sato A."/>
            <person name="Lyhne E.K."/>
            <person name="Kogle M.E."/>
            <person name="Wiebenga A."/>
            <person name="Kun R.S."/>
            <person name="Lubbers R.J."/>
            <person name="Makela M.R."/>
            <person name="Barry K."/>
            <person name="Chovatia M."/>
            <person name="Clum A."/>
            <person name="Daum C."/>
            <person name="Haridas S."/>
            <person name="He G."/>
            <person name="LaButti K."/>
            <person name="Lipzen A."/>
            <person name="Mondo S."/>
            <person name="Pangilinan J."/>
            <person name="Riley R."/>
            <person name="Salamov A."/>
            <person name="Simmons B.A."/>
            <person name="Magnuson J.K."/>
            <person name="Henrissat B."/>
            <person name="Mortensen U.H."/>
            <person name="Larsen T.O."/>
            <person name="De vries R.P."/>
            <person name="Grigoriev I.V."/>
            <person name="Machida M."/>
            <person name="Baker S.E."/>
            <person name="Andersen M.R."/>
        </authorList>
    </citation>
    <scope>NUCLEOTIDE SEQUENCE [LARGE SCALE GENOMIC DNA]</scope>
    <source>
        <strain evidence="2 3">CBS 117618</strain>
    </source>
</reference>
<dbReference type="EMBL" id="ML734990">
    <property type="protein sequence ID" value="KAB8203567.1"/>
    <property type="molecule type" value="Genomic_DNA"/>
</dbReference>
<dbReference type="VEuPathDB" id="FungiDB:BDV34DRAFT_132049"/>